<keyword evidence="2" id="KW-1185">Reference proteome</keyword>
<reference evidence="1 2" key="1">
    <citation type="journal article" date="2022" name="Hortic Res">
        <title>A haplotype resolved chromosomal level avocado genome allows analysis of novel avocado genes.</title>
        <authorList>
            <person name="Nath O."/>
            <person name="Fletcher S.J."/>
            <person name="Hayward A."/>
            <person name="Shaw L.M."/>
            <person name="Masouleh A.K."/>
            <person name="Furtado A."/>
            <person name="Henry R.J."/>
            <person name="Mitter N."/>
        </authorList>
    </citation>
    <scope>NUCLEOTIDE SEQUENCE [LARGE SCALE GENOMIC DNA]</scope>
    <source>
        <strain evidence="2">cv. Hass</strain>
    </source>
</reference>
<gene>
    <name evidence="1" type="ORF">MRB53_020537</name>
</gene>
<sequence length="114" mass="12898">MIVVVQIYESARSQSFQQSALDALFDIGIRYLRDLGKMTRFYGNFAGSPSRALTTTKEPKRRRTRLRDMANEARSAVQPWIEVVPALLISLQKSSTIPTLETIAEEDTDDCNDD</sequence>
<organism evidence="1 2">
    <name type="scientific">Persea americana</name>
    <name type="common">Avocado</name>
    <dbReference type="NCBI Taxonomy" id="3435"/>
    <lineage>
        <taxon>Eukaryota</taxon>
        <taxon>Viridiplantae</taxon>
        <taxon>Streptophyta</taxon>
        <taxon>Embryophyta</taxon>
        <taxon>Tracheophyta</taxon>
        <taxon>Spermatophyta</taxon>
        <taxon>Magnoliopsida</taxon>
        <taxon>Magnoliidae</taxon>
        <taxon>Laurales</taxon>
        <taxon>Lauraceae</taxon>
        <taxon>Persea</taxon>
    </lineage>
</organism>
<accession>A0ACC2L1U1</accession>
<evidence type="ECO:0000313" key="2">
    <source>
        <dbReference type="Proteomes" id="UP001234297"/>
    </source>
</evidence>
<proteinExistence type="predicted"/>
<name>A0ACC2L1U1_PERAE</name>
<protein>
    <submittedName>
        <fullName evidence="1">Uncharacterized protein</fullName>
    </submittedName>
</protein>
<dbReference type="Proteomes" id="UP001234297">
    <property type="component" value="Chromosome 6"/>
</dbReference>
<dbReference type="EMBL" id="CM056814">
    <property type="protein sequence ID" value="KAJ8627230.1"/>
    <property type="molecule type" value="Genomic_DNA"/>
</dbReference>
<evidence type="ECO:0000313" key="1">
    <source>
        <dbReference type="EMBL" id="KAJ8627230.1"/>
    </source>
</evidence>
<comment type="caution">
    <text evidence="1">The sequence shown here is derived from an EMBL/GenBank/DDBJ whole genome shotgun (WGS) entry which is preliminary data.</text>
</comment>